<keyword evidence="2" id="KW-0378">Hydrolase</keyword>
<dbReference type="RefSeq" id="WP_169254881.1">
    <property type="nucleotide sequence ID" value="NZ_WTVN01000004.1"/>
</dbReference>
<evidence type="ECO:0000256" key="2">
    <source>
        <dbReference type="ARBA" id="ARBA00022801"/>
    </source>
</evidence>
<evidence type="ECO:0000256" key="1">
    <source>
        <dbReference type="ARBA" id="ARBA00006499"/>
    </source>
</evidence>
<evidence type="ECO:0000313" key="4">
    <source>
        <dbReference type="EMBL" id="NMG42969.1"/>
    </source>
</evidence>
<dbReference type="SUPFAM" id="SSF53474">
    <property type="entry name" value="alpha/beta-Hydrolases"/>
    <property type="match status" value="1"/>
</dbReference>
<evidence type="ECO:0000313" key="5">
    <source>
        <dbReference type="Proteomes" id="UP000623795"/>
    </source>
</evidence>
<dbReference type="InterPro" id="IPR003140">
    <property type="entry name" value="PLipase/COase/thioEstase"/>
</dbReference>
<sequence length="209" mass="22008">MQDDAFILVQKPAGPARRLILLFHGVGATPENLLPLAAALAATEPAAWVVSVRSPDPSDFGMGWQWFSVRGVTEENRLDRVAAAMPGFVQTVRDWQKQSGVGPAATTLLGFSQGAIMALESTQLRDTVAGEVISIAGRFAQPPKVCPAATAVHFIHGADDSVIDPRYSIAGADRLTSMGASVELNLVPDLGHAIDESVVELLGTKLGKA</sequence>
<dbReference type="InterPro" id="IPR029058">
    <property type="entry name" value="AB_hydrolase_fold"/>
</dbReference>
<comment type="caution">
    <text evidence="4">The sequence shown here is derived from an EMBL/GenBank/DDBJ whole genome shotgun (WGS) entry which is preliminary data.</text>
</comment>
<name>A0ABX1PXK9_9RHOO</name>
<dbReference type="PANTHER" id="PTHR10655">
    <property type="entry name" value="LYSOPHOSPHOLIPASE-RELATED"/>
    <property type="match status" value="1"/>
</dbReference>
<dbReference type="PANTHER" id="PTHR10655:SF17">
    <property type="entry name" value="LYSOPHOSPHOLIPASE-LIKE PROTEIN 1"/>
    <property type="match status" value="1"/>
</dbReference>
<feature type="domain" description="Phospholipase/carboxylesterase/thioesterase" evidence="3">
    <location>
        <begin position="9"/>
        <end position="201"/>
    </location>
</feature>
<dbReference type="EMBL" id="WTVN01000004">
    <property type="protein sequence ID" value="NMG42969.1"/>
    <property type="molecule type" value="Genomic_DNA"/>
</dbReference>
<dbReference type="Pfam" id="PF02230">
    <property type="entry name" value="Abhydrolase_2"/>
    <property type="match status" value="1"/>
</dbReference>
<accession>A0ABX1PXK9</accession>
<dbReference type="NCBIfam" id="NF008525">
    <property type="entry name" value="PRK11460.1"/>
    <property type="match status" value="1"/>
</dbReference>
<keyword evidence="5" id="KW-1185">Reference proteome</keyword>
<evidence type="ECO:0000259" key="3">
    <source>
        <dbReference type="Pfam" id="PF02230"/>
    </source>
</evidence>
<gene>
    <name evidence="4" type="ORF">GPA22_04385</name>
</gene>
<dbReference type="Proteomes" id="UP000623795">
    <property type="component" value="Unassembled WGS sequence"/>
</dbReference>
<organism evidence="4 5">
    <name type="scientific">Aromatoleum toluvorans</name>
    <dbReference type="NCBI Taxonomy" id="92002"/>
    <lineage>
        <taxon>Bacteria</taxon>
        <taxon>Pseudomonadati</taxon>
        <taxon>Pseudomonadota</taxon>
        <taxon>Betaproteobacteria</taxon>
        <taxon>Rhodocyclales</taxon>
        <taxon>Rhodocyclaceae</taxon>
        <taxon>Aromatoleum</taxon>
    </lineage>
</organism>
<comment type="similarity">
    <text evidence="1">Belongs to the AB hydrolase superfamily. AB hydrolase 2 family.</text>
</comment>
<proteinExistence type="inferred from homology"/>
<dbReference type="InterPro" id="IPR050565">
    <property type="entry name" value="LYPA1-2/EST-like"/>
</dbReference>
<protein>
    <submittedName>
        <fullName evidence="4">Esterase</fullName>
    </submittedName>
</protein>
<dbReference type="Gene3D" id="3.40.50.1820">
    <property type="entry name" value="alpha/beta hydrolase"/>
    <property type="match status" value="1"/>
</dbReference>
<reference evidence="4 5" key="1">
    <citation type="submission" date="2019-12" db="EMBL/GenBank/DDBJ databases">
        <title>Comparative genomics gives insights into the taxonomy of the Azoarcus-Aromatoleum group and reveals separate origins of nif in the plant-associated Azoarcus and non-plant-associated Aromatoleum sub-groups.</title>
        <authorList>
            <person name="Lafos M."/>
            <person name="Maluk M."/>
            <person name="Batista M."/>
            <person name="Junghare M."/>
            <person name="Carmona M."/>
            <person name="Faoro H."/>
            <person name="Cruz L.M."/>
            <person name="Battistoni F."/>
            <person name="De Souza E."/>
            <person name="Pedrosa F."/>
            <person name="Chen W.-M."/>
            <person name="Poole P.S."/>
            <person name="Dixon R.A."/>
            <person name="James E.K."/>
        </authorList>
    </citation>
    <scope>NUCLEOTIDE SEQUENCE [LARGE SCALE GENOMIC DNA]</scope>
    <source>
        <strain evidence="4 5">Td21</strain>
    </source>
</reference>